<accession>A0A838XM90</accession>
<evidence type="ECO:0000313" key="2">
    <source>
        <dbReference type="Proteomes" id="UP000559404"/>
    </source>
</evidence>
<organism evidence="1 2">
    <name type="scientific">Stappia taiwanensis</name>
    <dbReference type="NCBI Taxonomy" id="992267"/>
    <lineage>
        <taxon>Bacteria</taxon>
        <taxon>Pseudomonadati</taxon>
        <taxon>Pseudomonadota</taxon>
        <taxon>Alphaproteobacteria</taxon>
        <taxon>Hyphomicrobiales</taxon>
        <taxon>Stappiaceae</taxon>
        <taxon>Stappia</taxon>
    </lineage>
</organism>
<protein>
    <recommendedName>
        <fullName evidence="3">AsmA-like C-terminal region</fullName>
    </recommendedName>
</protein>
<dbReference type="EMBL" id="JACEON010000006">
    <property type="protein sequence ID" value="MBA4611625.1"/>
    <property type="molecule type" value="Genomic_DNA"/>
</dbReference>
<comment type="caution">
    <text evidence="1">The sequence shown here is derived from an EMBL/GenBank/DDBJ whole genome shotgun (WGS) entry which is preliminary data.</text>
</comment>
<dbReference type="Proteomes" id="UP000559404">
    <property type="component" value="Unassembled WGS sequence"/>
</dbReference>
<evidence type="ECO:0008006" key="3">
    <source>
        <dbReference type="Google" id="ProtNLM"/>
    </source>
</evidence>
<reference evidence="1 2" key="2">
    <citation type="submission" date="2020-08" db="EMBL/GenBank/DDBJ databases">
        <title>Stappia taiwanensis sp. nov., isolated from a coastal thermal spring.</title>
        <authorList>
            <person name="Kampfer P."/>
        </authorList>
    </citation>
    <scope>NUCLEOTIDE SEQUENCE [LARGE SCALE GENOMIC DNA]</scope>
    <source>
        <strain evidence="1 2">DSM 23284</strain>
    </source>
</reference>
<reference evidence="1 2" key="1">
    <citation type="submission" date="2020-07" db="EMBL/GenBank/DDBJ databases">
        <authorList>
            <person name="Li M."/>
        </authorList>
    </citation>
    <scope>NUCLEOTIDE SEQUENCE [LARGE SCALE GENOMIC DNA]</scope>
    <source>
        <strain evidence="1 2">DSM 23284</strain>
    </source>
</reference>
<gene>
    <name evidence="1" type="ORF">H1W37_08185</name>
</gene>
<sequence>MAGACLALLVLAIGLGVIRAMQGPIPIGFAARMIEREVSFSGVALTIGAATVDLSEGLPARLELENAAVELEGARPLSLFLPRISAPLDLTALLMGRLSISEIVLEQPRLELETEPAETTSVPKMSGIAEAMDQIGILAGQQLSRRGISRIEIVSGEVLAEAEETYRISGIDAELTHDEDLTLRMEAEVAGRLGRWRAQALRRVDPETGQRTITLALRDVTIGEFMPIDAELATGKGLGVPIQPTIEVSLDAAGAFQTTRASLIVTPGWINTGRAIVGFDRIDVQLLWEEGRPGFLIAPSVYMRGNTVFPFEGVVEPPRQPGALWSYRIESRNGRIGPSDVPGPPFLLESFTAKGRADLRRREVFFDTLVLQSGTASMDGAGSLRLAEDGPYLALAVQSGPMPVATMKRLWPVTMVPPARAWIIEHMIDGRILKGRATVALQPPAFDSQDPDPGWSGNDVRVDIAFADVSLKTIGTIPVAQRLTGTINVADAMLTVSADSGVMVAGETDPLDLGQTVFRIPDLRKPGIKTGELELAVSGPAEGLASLIDAEPFQVLSKRDIAPADVSGEGNLDVRARFPLAKDVAMEEVDWSVTGALRKFANAEPINGHKLAGAKLTFDANANRLELKGSGRLDGLAANLDLVVPFEGPGGDAVASRQGVVLNVTAKELAARGFDLREFITGKLQLATEDTSDGMAYDVDLTRARVHLPQVGWIKSQGVPARARFTMHQGEGRRQVRNFQLTSEGVDIAGSIDLSEAGGFTGARFDRFALRPSDDASLRISRKGKGFVADFRARRFDGRGLVASFTEGGKSSSGKGGASVQVNAEIDRLTGFNGVVANDVRLRLASSGSTLRSLSLSGKTGARAGFEIALAPGSGGRTLSGEIADTGALLRFTDLYKRMRGGRGVLVLQMPGDKTWHGTFKVRRLSITEDPAIRKLAEVPQVANPEGSQRGLRGAARKGEASFSALDIVFRREGDLLRVVEGTLAGATVGGNISGTVNLASRTLDMTGTFVPIFALNNLFAKIPILGFALGGGSDEGLIGVTYRLSGPVSDPVLTVNPASIMAPGIFRKIFEYQ</sequence>
<evidence type="ECO:0000313" key="1">
    <source>
        <dbReference type="EMBL" id="MBA4611625.1"/>
    </source>
</evidence>
<keyword evidence="2" id="KW-1185">Reference proteome</keyword>
<name>A0A838XM90_9HYPH</name>
<dbReference type="AlphaFoldDB" id="A0A838XM90"/>
<proteinExistence type="predicted"/>
<dbReference type="RefSeq" id="WP_181759829.1">
    <property type="nucleotide sequence ID" value="NZ_BMCR01000005.1"/>
</dbReference>